<dbReference type="PANTHER" id="PTHR43591">
    <property type="entry name" value="METHYLTRANSFERASE"/>
    <property type="match status" value="1"/>
</dbReference>
<dbReference type="STRING" id="46224.B4102_3696"/>
<dbReference type="Gene3D" id="3.40.50.150">
    <property type="entry name" value="Vaccinia Virus protein VP39"/>
    <property type="match status" value="1"/>
</dbReference>
<proteinExistence type="predicted"/>
<dbReference type="AlphaFoldDB" id="A0A150KLD6"/>
<dbReference type="CDD" id="cd02440">
    <property type="entry name" value="AdoMet_MTases"/>
    <property type="match status" value="1"/>
</dbReference>
<dbReference type="PATRIC" id="fig|46224.3.peg.379"/>
<dbReference type="InterPro" id="IPR013216">
    <property type="entry name" value="Methyltransf_11"/>
</dbReference>
<name>A0A150KLD6_9BACI</name>
<evidence type="ECO:0000313" key="1">
    <source>
        <dbReference type="EMBL" id="KYC94345.1"/>
    </source>
</evidence>
<reference evidence="1 2" key="1">
    <citation type="submission" date="2016-01" db="EMBL/GenBank/DDBJ databases">
        <title>Genome Sequences of Twelve Sporeforming Bacillus Species Isolated from Foods.</title>
        <authorList>
            <person name="Berendsen E.M."/>
            <person name="Wells-Bennik M.H."/>
            <person name="Krawcyk A.O."/>
            <person name="De Jong A."/>
            <person name="Holsappel S."/>
            <person name="Eijlander R.T."/>
            <person name="Kuipers O.P."/>
        </authorList>
    </citation>
    <scope>NUCLEOTIDE SEQUENCE [LARGE SCALE GENOMIC DNA]</scope>
    <source>
        <strain evidence="1 2">B4102</strain>
    </source>
</reference>
<gene>
    <name evidence="1" type="ORF">B4102_3696</name>
</gene>
<dbReference type="Proteomes" id="UP000075666">
    <property type="component" value="Unassembled WGS sequence"/>
</dbReference>
<dbReference type="EMBL" id="LQYN01000102">
    <property type="protein sequence ID" value="KYC94345.1"/>
    <property type="molecule type" value="Genomic_DNA"/>
</dbReference>
<evidence type="ECO:0000313" key="2">
    <source>
        <dbReference type="Proteomes" id="UP000075666"/>
    </source>
</evidence>
<protein>
    <submittedName>
        <fullName evidence="1">Uncharacterized protein</fullName>
    </submittedName>
</protein>
<dbReference type="GO" id="GO:0008757">
    <property type="term" value="F:S-adenosylmethionine-dependent methyltransferase activity"/>
    <property type="evidence" value="ECO:0007669"/>
    <property type="project" value="InterPro"/>
</dbReference>
<dbReference type="SUPFAM" id="SSF53335">
    <property type="entry name" value="S-adenosyl-L-methionine-dependent methyltransferases"/>
    <property type="match status" value="1"/>
</dbReference>
<sequence length="258" mass="30028">MTINFQNPNDHFTYARREADSSWIQFVKQICDIKGKRVLDIGCGGGIYAKALADMGALHVTCLDFSEKMLSAAKVNLQSYQNIEFRLGNALQTGLPSEQYDIVLIRAVIHHLNDIETCFQEIFRILKRGGSCMIQDRTPDDCLVEGSTEHIRGYFFTKYPQLVEKEISRRHSGENVRDALKHTGFETFSEHTLWETRRNYKTRQELFDDVINRTGRSILHELNDYQLQDLVDYLKEKLPGHQPIVEKDRWTIWKADKK</sequence>
<accession>A0A150KLD6</accession>
<organism evidence="1 2">
    <name type="scientific">Heyndrickxia sporothermodurans</name>
    <dbReference type="NCBI Taxonomy" id="46224"/>
    <lineage>
        <taxon>Bacteria</taxon>
        <taxon>Bacillati</taxon>
        <taxon>Bacillota</taxon>
        <taxon>Bacilli</taxon>
        <taxon>Bacillales</taxon>
        <taxon>Bacillaceae</taxon>
        <taxon>Heyndrickxia</taxon>
    </lineage>
</organism>
<dbReference type="Pfam" id="PF08241">
    <property type="entry name" value="Methyltransf_11"/>
    <property type="match status" value="1"/>
</dbReference>
<dbReference type="GeneID" id="62499785"/>
<comment type="caution">
    <text evidence="1">The sequence shown here is derived from an EMBL/GenBank/DDBJ whole genome shotgun (WGS) entry which is preliminary data.</text>
</comment>
<dbReference type="OrthoDB" id="9791837at2"/>
<dbReference type="RefSeq" id="WP_066235044.1">
    <property type="nucleotide sequence ID" value="NZ_JABWTQ010000155.1"/>
</dbReference>
<keyword evidence="2" id="KW-1185">Reference proteome</keyword>
<dbReference type="InterPro" id="IPR029063">
    <property type="entry name" value="SAM-dependent_MTases_sf"/>
</dbReference>